<organism evidence="1">
    <name type="scientific">viral metagenome</name>
    <dbReference type="NCBI Taxonomy" id="1070528"/>
    <lineage>
        <taxon>unclassified sequences</taxon>
        <taxon>metagenomes</taxon>
        <taxon>organismal metagenomes</taxon>
    </lineage>
</organism>
<dbReference type="EMBL" id="MN740737">
    <property type="protein sequence ID" value="QHU09447.1"/>
    <property type="molecule type" value="Genomic_DNA"/>
</dbReference>
<name>A0A6C0JYH0_9ZZZZ</name>
<evidence type="ECO:0000313" key="1">
    <source>
        <dbReference type="EMBL" id="QHU09447.1"/>
    </source>
</evidence>
<sequence length="121" mass="13654">MTAVNIVQIWMFLERNGTHAIYVDDVEGALAFAKENGFPLVSAPLVANDMIFLFVDPSCKELASFYAWSEIQPNDMPMKEVWRPFLWVKGSEDLWGTNQYLNDIKVSPTASVYDAINAICT</sequence>
<protein>
    <submittedName>
        <fullName evidence="1">Uncharacterized protein</fullName>
    </submittedName>
</protein>
<accession>A0A6C0JYH0</accession>
<reference evidence="1" key="1">
    <citation type="journal article" date="2020" name="Nature">
        <title>Giant virus diversity and host interactions through global metagenomics.</title>
        <authorList>
            <person name="Schulz F."/>
            <person name="Roux S."/>
            <person name="Paez-Espino D."/>
            <person name="Jungbluth S."/>
            <person name="Walsh D.A."/>
            <person name="Denef V.J."/>
            <person name="McMahon K.D."/>
            <person name="Konstantinidis K.T."/>
            <person name="Eloe-Fadrosh E.A."/>
            <person name="Kyrpides N.C."/>
            <person name="Woyke T."/>
        </authorList>
    </citation>
    <scope>NUCLEOTIDE SEQUENCE</scope>
    <source>
        <strain evidence="1">GVMAG-S-1101164-105</strain>
    </source>
</reference>
<proteinExistence type="predicted"/>
<dbReference type="AlphaFoldDB" id="A0A6C0JYH0"/>